<dbReference type="PANTHER" id="PTHR16305">
    <property type="entry name" value="TESTICULAR SOLUBLE ADENYLYL CYCLASE"/>
    <property type="match status" value="1"/>
</dbReference>
<feature type="non-terminal residue" evidence="3">
    <location>
        <position position="1"/>
    </location>
</feature>
<name>T0ZBX1_9ZZZZ</name>
<gene>
    <name evidence="3" type="ORF">B1A_21694</name>
</gene>
<dbReference type="GO" id="GO:0004016">
    <property type="term" value="F:adenylate cyclase activity"/>
    <property type="evidence" value="ECO:0007669"/>
    <property type="project" value="TreeGrafter"/>
</dbReference>
<organism evidence="3">
    <name type="scientific">mine drainage metagenome</name>
    <dbReference type="NCBI Taxonomy" id="410659"/>
    <lineage>
        <taxon>unclassified sequences</taxon>
        <taxon>metagenomes</taxon>
        <taxon>ecological metagenomes</taxon>
    </lineage>
</organism>
<comment type="caution">
    <text evidence="3">The sequence shown here is derived from an EMBL/GenBank/DDBJ whole genome shotgun (WGS) entry which is preliminary data.</text>
</comment>
<evidence type="ECO:0000256" key="2">
    <source>
        <dbReference type="ARBA" id="ARBA00022840"/>
    </source>
</evidence>
<dbReference type="EMBL" id="AUZX01016035">
    <property type="protein sequence ID" value="EQD27360.1"/>
    <property type="molecule type" value="Genomic_DNA"/>
</dbReference>
<keyword evidence="1" id="KW-0547">Nucleotide-binding</keyword>
<reference evidence="3" key="2">
    <citation type="journal article" date="2014" name="ISME J.">
        <title>Microbial stratification in low pH oxic and suboxic macroscopic growths along an acid mine drainage.</title>
        <authorList>
            <person name="Mendez-Garcia C."/>
            <person name="Mesa V."/>
            <person name="Sprenger R.R."/>
            <person name="Richter M."/>
            <person name="Diez M.S."/>
            <person name="Solano J."/>
            <person name="Bargiela R."/>
            <person name="Golyshina O.V."/>
            <person name="Manteca A."/>
            <person name="Ramos J.L."/>
            <person name="Gallego J.R."/>
            <person name="Llorente I."/>
            <person name="Martins Dos Santos V.A."/>
            <person name="Jensen O.N."/>
            <person name="Pelaez A.I."/>
            <person name="Sanchez J."/>
            <person name="Ferrer M."/>
        </authorList>
    </citation>
    <scope>NUCLEOTIDE SEQUENCE</scope>
</reference>
<evidence type="ECO:0000256" key="1">
    <source>
        <dbReference type="ARBA" id="ARBA00022741"/>
    </source>
</evidence>
<reference evidence="3" key="1">
    <citation type="submission" date="2013-08" db="EMBL/GenBank/DDBJ databases">
        <authorList>
            <person name="Mendez C."/>
            <person name="Richter M."/>
            <person name="Ferrer M."/>
            <person name="Sanchez J."/>
        </authorList>
    </citation>
    <scope>NUCLEOTIDE SEQUENCE</scope>
</reference>
<dbReference type="GO" id="GO:0005524">
    <property type="term" value="F:ATP binding"/>
    <property type="evidence" value="ECO:0007669"/>
    <property type="project" value="UniProtKB-KW"/>
</dbReference>
<keyword evidence="2" id="KW-0067">ATP-binding</keyword>
<dbReference type="AlphaFoldDB" id="T0ZBX1"/>
<sequence>DDLRAAFENLLLSILTGLTADPAVLVVEDFHWADGASLQLLEKVFIRLKGCPLMVLMTARKNSGIGRDLESLPRDPDLRIDLRPLTRSDSRKMIESLVSAPLPVDMMMEGLDRGAGIPFFLRELCRSEAFLARGKR</sequence>
<dbReference type="GO" id="GO:0005737">
    <property type="term" value="C:cytoplasm"/>
    <property type="evidence" value="ECO:0007669"/>
    <property type="project" value="TreeGrafter"/>
</dbReference>
<proteinExistence type="predicted"/>
<dbReference type="PANTHER" id="PTHR16305:SF28">
    <property type="entry name" value="GUANYLATE CYCLASE DOMAIN-CONTAINING PROTEIN"/>
    <property type="match status" value="1"/>
</dbReference>
<protein>
    <submittedName>
        <fullName evidence="3">Adenylate/guanylate cyclase protein</fullName>
    </submittedName>
</protein>
<evidence type="ECO:0000313" key="3">
    <source>
        <dbReference type="EMBL" id="EQD27360.1"/>
    </source>
</evidence>
<accession>T0ZBX1</accession>